<accession>Q97ML8</accession>
<protein>
    <submittedName>
        <fullName evidence="9">Oligopeptide transport permease protein</fullName>
    </submittedName>
</protein>
<feature type="transmembrane region" description="Helical" evidence="7">
    <location>
        <begin position="268"/>
        <end position="288"/>
    </location>
</feature>
<dbReference type="PATRIC" id="fig|272562.8.peg.363"/>
<dbReference type="PIR" id="E96921">
    <property type="entry name" value="E96921"/>
</dbReference>
<evidence type="ECO:0000313" key="9">
    <source>
        <dbReference type="EMBL" id="AAK78160.1"/>
    </source>
</evidence>
<evidence type="ECO:0000256" key="5">
    <source>
        <dbReference type="ARBA" id="ARBA00022989"/>
    </source>
</evidence>
<organism evidence="9 10">
    <name type="scientific">Clostridium acetobutylicum (strain ATCC 824 / DSM 792 / JCM 1419 / IAM 19013 / LMG 5710 / NBRC 13948 / NRRL B-527 / VKM B-1787 / 2291 / W)</name>
    <dbReference type="NCBI Taxonomy" id="272562"/>
    <lineage>
        <taxon>Bacteria</taxon>
        <taxon>Bacillati</taxon>
        <taxon>Bacillota</taxon>
        <taxon>Clostridia</taxon>
        <taxon>Eubacteriales</taxon>
        <taxon>Clostridiaceae</taxon>
        <taxon>Clostridium</taxon>
    </lineage>
</organism>
<dbReference type="InterPro" id="IPR025966">
    <property type="entry name" value="OppC_N"/>
</dbReference>
<dbReference type="RefSeq" id="WP_010963502.1">
    <property type="nucleotide sequence ID" value="NC_003030.1"/>
</dbReference>
<dbReference type="STRING" id="272562.CA_C0178"/>
<dbReference type="KEGG" id="cac:CA_C0178"/>
<evidence type="ECO:0000256" key="7">
    <source>
        <dbReference type="RuleBase" id="RU363032"/>
    </source>
</evidence>
<keyword evidence="6 7" id="KW-0472">Membrane</keyword>
<dbReference type="EMBL" id="AE001437">
    <property type="protein sequence ID" value="AAK78160.1"/>
    <property type="molecule type" value="Genomic_DNA"/>
</dbReference>
<dbReference type="InterPro" id="IPR050366">
    <property type="entry name" value="BP-dependent_transpt_permease"/>
</dbReference>
<feature type="transmembrane region" description="Helical" evidence="7">
    <location>
        <begin position="29"/>
        <end position="50"/>
    </location>
</feature>
<comment type="subcellular location">
    <subcellularLocation>
        <location evidence="1 7">Cell membrane</location>
        <topology evidence="1 7">Multi-pass membrane protein</topology>
    </subcellularLocation>
</comment>
<keyword evidence="4 7" id="KW-0812">Transmembrane</keyword>
<name>Q97ML8_CLOAB</name>
<keyword evidence="2 7" id="KW-0813">Transport</keyword>
<dbReference type="GeneID" id="44996670"/>
<dbReference type="PANTHER" id="PTHR43386:SF1">
    <property type="entry name" value="D,D-DIPEPTIDE TRANSPORT SYSTEM PERMEASE PROTEIN DDPC-RELATED"/>
    <property type="match status" value="1"/>
</dbReference>
<dbReference type="OrthoDB" id="9783218at2"/>
<evidence type="ECO:0000259" key="8">
    <source>
        <dbReference type="PROSITE" id="PS50928"/>
    </source>
</evidence>
<reference evidence="9 10" key="1">
    <citation type="journal article" date="2001" name="J. Bacteriol.">
        <title>Genome sequence and comparative analysis of the solvent-producing bacterium Clostridium acetobutylicum.</title>
        <authorList>
            <person name="Nolling J."/>
            <person name="Breton G."/>
            <person name="Omelchenko M.V."/>
            <person name="Makarova K.S."/>
            <person name="Zeng Q."/>
            <person name="Gibson R."/>
            <person name="Lee H.M."/>
            <person name="Dubois J."/>
            <person name="Qiu D."/>
            <person name="Hitti J."/>
            <person name="Wolf Y.I."/>
            <person name="Tatusov R.L."/>
            <person name="Sabathe F."/>
            <person name="Doucette-Stamm L."/>
            <person name="Soucaille P."/>
            <person name="Daly M.J."/>
            <person name="Bennett G.N."/>
            <person name="Koonin E.V."/>
            <person name="Smith D.R."/>
        </authorList>
    </citation>
    <scope>NUCLEOTIDE SEQUENCE [LARGE SCALE GENOMIC DNA]</scope>
    <source>
        <strain evidence="10">ATCC 824 / DSM 792 / JCM 1419 / LMG 5710 / VKM B-1787</strain>
    </source>
</reference>
<dbReference type="InterPro" id="IPR035906">
    <property type="entry name" value="MetI-like_sf"/>
</dbReference>
<dbReference type="InterPro" id="IPR053523">
    <property type="entry name" value="Oligopeptide_permease_AppC"/>
</dbReference>
<feature type="transmembrane region" description="Helical" evidence="7">
    <location>
        <begin position="210"/>
        <end position="231"/>
    </location>
</feature>
<evidence type="ECO:0000256" key="4">
    <source>
        <dbReference type="ARBA" id="ARBA00022692"/>
    </source>
</evidence>
<dbReference type="HOGENOM" id="CLU_028518_1_2_9"/>
<evidence type="ECO:0000313" key="10">
    <source>
        <dbReference type="Proteomes" id="UP000000814"/>
    </source>
</evidence>
<keyword evidence="5 7" id="KW-1133">Transmembrane helix</keyword>
<dbReference type="Gene3D" id="1.10.3720.10">
    <property type="entry name" value="MetI-like"/>
    <property type="match status" value="1"/>
</dbReference>
<feature type="transmembrane region" description="Helical" evidence="7">
    <location>
        <begin position="92"/>
        <end position="117"/>
    </location>
</feature>
<feature type="domain" description="ABC transmembrane type-1" evidence="8">
    <location>
        <begin position="90"/>
        <end position="288"/>
    </location>
</feature>
<dbReference type="PANTHER" id="PTHR43386">
    <property type="entry name" value="OLIGOPEPTIDE TRANSPORT SYSTEM PERMEASE PROTEIN APPC"/>
    <property type="match status" value="1"/>
</dbReference>
<dbReference type="Pfam" id="PF12911">
    <property type="entry name" value="OppC_N"/>
    <property type="match status" value="1"/>
</dbReference>
<dbReference type="GO" id="GO:0055085">
    <property type="term" value="P:transmembrane transport"/>
    <property type="evidence" value="ECO:0007669"/>
    <property type="project" value="InterPro"/>
</dbReference>
<proteinExistence type="inferred from homology"/>
<dbReference type="NCBIfam" id="NF045476">
    <property type="entry name" value="Opp4C"/>
    <property type="match status" value="1"/>
</dbReference>
<evidence type="ECO:0000256" key="3">
    <source>
        <dbReference type="ARBA" id="ARBA00022475"/>
    </source>
</evidence>
<dbReference type="Proteomes" id="UP000000814">
    <property type="component" value="Chromosome"/>
</dbReference>
<dbReference type="eggNOG" id="COG1173">
    <property type="taxonomic scope" value="Bacteria"/>
</dbReference>
<feature type="transmembrane region" description="Helical" evidence="7">
    <location>
        <begin position="161"/>
        <end position="179"/>
    </location>
</feature>
<evidence type="ECO:0000256" key="6">
    <source>
        <dbReference type="ARBA" id="ARBA00023136"/>
    </source>
</evidence>
<keyword evidence="3" id="KW-1003">Cell membrane</keyword>
<dbReference type="InterPro" id="IPR000515">
    <property type="entry name" value="MetI-like"/>
</dbReference>
<comment type="similarity">
    <text evidence="7">Belongs to the binding-protein-dependent transport system permease family.</text>
</comment>
<keyword evidence="10" id="KW-1185">Reference proteome</keyword>
<dbReference type="CDD" id="cd06261">
    <property type="entry name" value="TM_PBP2"/>
    <property type="match status" value="1"/>
</dbReference>
<evidence type="ECO:0000256" key="1">
    <source>
        <dbReference type="ARBA" id="ARBA00004651"/>
    </source>
</evidence>
<dbReference type="SUPFAM" id="SSF161098">
    <property type="entry name" value="MetI-like"/>
    <property type="match status" value="1"/>
</dbReference>
<dbReference type="GO" id="GO:0005886">
    <property type="term" value="C:plasma membrane"/>
    <property type="evidence" value="ECO:0007669"/>
    <property type="project" value="UniProtKB-SubCell"/>
</dbReference>
<dbReference type="Pfam" id="PF00528">
    <property type="entry name" value="BPD_transp_1"/>
    <property type="match status" value="1"/>
</dbReference>
<dbReference type="AlphaFoldDB" id="Q97ML8"/>
<dbReference type="PROSITE" id="PS50928">
    <property type="entry name" value="ABC_TM1"/>
    <property type="match status" value="1"/>
</dbReference>
<sequence>MGNKVKAIDNKKIISPTKMAWHRLKKDKLALAGLFIVLFMIIFAVLGPVVSCYSTDTMDYSNPTIGPSLHHLMGTDELGRDILTRLMYAGRISLAVGVAAVVVEIIVGSAFGAIAGFYGGIIDGIIMRIADIFLCVPFFPILITIAALFSDLKIKSQFKVPFLMFIIGILSWPGLCRIVRGQILTLREQEFMLAANALGIKDRKKIFKHLLPNTIPSIIVSATLNIGSAILTESSLSFLGLGVVPPTPSWGNMVQSVSDLYKLEHYPWLWMPAGICILLTVMAINLLGDGLRDALDPKLKK</sequence>
<evidence type="ECO:0000256" key="2">
    <source>
        <dbReference type="ARBA" id="ARBA00022448"/>
    </source>
</evidence>
<feature type="transmembrane region" description="Helical" evidence="7">
    <location>
        <begin position="129"/>
        <end position="149"/>
    </location>
</feature>
<gene>
    <name evidence="9" type="primary">appC</name>
    <name evidence="9" type="ordered locus">CA_C0178</name>
</gene>